<keyword evidence="10" id="KW-1185">Reference proteome</keyword>
<dbReference type="InterPro" id="IPR004099">
    <property type="entry name" value="Pyr_nucl-diS_OxRdtase_dimer"/>
</dbReference>
<evidence type="ECO:0000313" key="10">
    <source>
        <dbReference type="Proteomes" id="UP000275473"/>
    </source>
</evidence>
<evidence type="ECO:0000259" key="7">
    <source>
        <dbReference type="Pfam" id="PF02852"/>
    </source>
</evidence>
<dbReference type="Gene3D" id="3.50.50.60">
    <property type="entry name" value="FAD/NAD(P)-binding domain"/>
    <property type="match status" value="2"/>
</dbReference>
<dbReference type="Proteomes" id="UP000275473">
    <property type="component" value="Unassembled WGS sequence"/>
</dbReference>
<dbReference type="AlphaFoldDB" id="A0A3M8P431"/>
<evidence type="ECO:0000256" key="3">
    <source>
        <dbReference type="ARBA" id="ARBA00022630"/>
    </source>
</evidence>
<dbReference type="PRINTS" id="PR00368">
    <property type="entry name" value="FADPNR"/>
</dbReference>
<keyword evidence="5 9" id="KW-0560">Oxidoreductase</keyword>
<keyword evidence="6" id="KW-0676">Redox-active center</keyword>
<protein>
    <submittedName>
        <fullName evidence="9">CoA-disulfide reductase</fullName>
        <ecNumber evidence="9">1.8.1.14</ecNumber>
    </submittedName>
</protein>
<evidence type="ECO:0000256" key="1">
    <source>
        <dbReference type="ARBA" id="ARBA00001974"/>
    </source>
</evidence>
<evidence type="ECO:0000256" key="6">
    <source>
        <dbReference type="ARBA" id="ARBA00023284"/>
    </source>
</evidence>
<gene>
    <name evidence="9" type="ORF">EEX84_15985</name>
</gene>
<evidence type="ECO:0000256" key="2">
    <source>
        <dbReference type="ARBA" id="ARBA00009130"/>
    </source>
</evidence>
<sequence length="444" mass="48847">MKKIVIVGAVGGGATVAGQIRFYDKEARITVFDRDSTMSYAACGTPYVIGDVIEDETSLIMASPEQFKEKRNITVHMKHEAIEIKRNEKKLVIQNLETGQQFEEAYDFLILSPGGTAVLPETEGLSTTDYFTLRNYEDMQRIKDYITSSKPASCAISGGGFIGLEMAENLRHLGIEVQLVHKSPYIMSILDPDIAEEIEDELKANKVHLHTGSSITKVDHRRLTLSNGQELEADFLLFSIGIKPNTELAERAGLSIGDTGGIVTNEFMQTSDSSIYAIGDASENLDFVTGEPRKVPLASPAHRQAFLVARHITGHAEKKTGLLGTSVVKIFSLTAAMTGLNERTLKDKEMDYETVVHRGNSNAGYYPDHAELTLKVHYDIHSRKILGAQCIGRKGIDKRIDVIVTAMYGGLTIDDLQALELCYAPPYSSPKDPVNMVGYKAVKN</sequence>
<comment type="caution">
    <text evidence="9">The sequence shown here is derived from an EMBL/GenBank/DDBJ whole genome shotgun (WGS) entry which is preliminary data.</text>
</comment>
<dbReference type="OrthoDB" id="9792592at2"/>
<keyword evidence="4" id="KW-0274">FAD</keyword>
<dbReference type="PRINTS" id="PR00411">
    <property type="entry name" value="PNDRDTASEI"/>
</dbReference>
<feature type="domain" description="Pyridine nucleotide-disulphide oxidoreductase dimerisation" evidence="7">
    <location>
        <begin position="327"/>
        <end position="428"/>
    </location>
</feature>
<dbReference type="PANTHER" id="PTHR43429">
    <property type="entry name" value="PYRIDINE NUCLEOTIDE-DISULFIDE OXIDOREDUCTASE DOMAIN-CONTAINING"/>
    <property type="match status" value="1"/>
</dbReference>
<dbReference type="EMBL" id="RIAX01000022">
    <property type="protein sequence ID" value="RNF38140.1"/>
    <property type="molecule type" value="Genomic_DNA"/>
</dbReference>
<dbReference type="InterPro" id="IPR016156">
    <property type="entry name" value="FAD/NAD-linked_Rdtase_dimer_sf"/>
</dbReference>
<dbReference type="GO" id="GO:0050451">
    <property type="term" value="F:CoA-disulfide reductase (NADPH) activity"/>
    <property type="evidence" value="ECO:0007669"/>
    <property type="project" value="UniProtKB-EC"/>
</dbReference>
<organism evidence="9 10">
    <name type="scientific">Planococcus salinus</name>
    <dbReference type="NCBI Taxonomy" id="1848460"/>
    <lineage>
        <taxon>Bacteria</taxon>
        <taxon>Bacillati</taxon>
        <taxon>Bacillota</taxon>
        <taxon>Bacilli</taxon>
        <taxon>Bacillales</taxon>
        <taxon>Caryophanaceae</taxon>
        <taxon>Planococcus</taxon>
    </lineage>
</organism>
<dbReference type="SUPFAM" id="SSF51905">
    <property type="entry name" value="FAD/NAD(P)-binding domain"/>
    <property type="match status" value="1"/>
</dbReference>
<feature type="domain" description="FAD/NAD(P)-binding" evidence="8">
    <location>
        <begin position="3"/>
        <end position="305"/>
    </location>
</feature>
<comment type="similarity">
    <text evidence="2">Belongs to the class-III pyridine nucleotide-disulfide oxidoreductase family.</text>
</comment>
<evidence type="ECO:0000313" key="9">
    <source>
        <dbReference type="EMBL" id="RNF38140.1"/>
    </source>
</evidence>
<dbReference type="Pfam" id="PF07992">
    <property type="entry name" value="Pyr_redox_2"/>
    <property type="match status" value="1"/>
</dbReference>
<evidence type="ECO:0000259" key="8">
    <source>
        <dbReference type="Pfam" id="PF07992"/>
    </source>
</evidence>
<dbReference type="NCBIfam" id="NF010037">
    <property type="entry name" value="PRK13512.1"/>
    <property type="match status" value="1"/>
</dbReference>
<dbReference type="InterPro" id="IPR050260">
    <property type="entry name" value="FAD-bd_OxRdtase"/>
</dbReference>
<comment type="cofactor">
    <cofactor evidence="1">
        <name>FAD</name>
        <dbReference type="ChEBI" id="CHEBI:57692"/>
    </cofactor>
</comment>
<dbReference type="InterPro" id="IPR023753">
    <property type="entry name" value="FAD/NAD-binding_dom"/>
</dbReference>
<accession>A0A3M8P431</accession>
<dbReference type="RefSeq" id="WP_123166655.1">
    <property type="nucleotide sequence ID" value="NZ_RIAX01000022.1"/>
</dbReference>
<evidence type="ECO:0000256" key="5">
    <source>
        <dbReference type="ARBA" id="ARBA00023002"/>
    </source>
</evidence>
<reference evidence="9 10" key="1">
    <citation type="journal article" date="2018" name="Int. J. Syst. Evol. Microbiol.">
        <title>Planococcus salinus sp. nov., a moderately halophilic bacterium isolated from a saline-alkali soil.</title>
        <authorList>
            <person name="Gan L."/>
        </authorList>
    </citation>
    <scope>NUCLEOTIDE SEQUENCE [LARGE SCALE GENOMIC DNA]</scope>
    <source>
        <strain evidence="9 10">LCB217</strain>
    </source>
</reference>
<dbReference type="PANTHER" id="PTHR43429:SF1">
    <property type="entry name" value="NAD(P)H SULFUR OXIDOREDUCTASE (COA-DEPENDENT)"/>
    <property type="match status" value="1"/>
</dbReference>
<dbReference type="InterPro" id="IPR036188">
    <property type="entry name" value="FAD/NAD-bd_sf"/>
</dbReference>
<dbReference type="Pfam" id="PF02852">
    <property type="entry name" value="Pyr_redox_dim"/>
    <property type="match status" value="1"/>
</dbReference>
<dbReference type="SUPFAM" id="SSF55424">
    <property type="entry name" value="FAD/NAD-linked reductases, dimerisation (C-terminal) domain"/>
    <property type="match status" value="1"/>
</dbReference>
<evidence type="ECO:0000256" key="4">
    <source>
        <dbReference type="ARBA" id="ARBA00022827"/>
    </source>
</evidence>
<name>A0A3M8P431_9BACL</name>
<dbReference type="EC" id="1.8.1.14" evidence="9"/>
<proteinExistence type="inferred from homology"/>
<keyword evidence="3" id="KW-0285">Flavoprotein</keyword>